<dbReference type="GO" id="GO:0016740">
    <property type="term" value="F:transferase activity"/>
    <property type="evidence" value="ECO:0007669"/>
    <property type="project" value="UniProtKB-KW"/>
</dbReference>
<keyword evidence="4" id="KW-1185">Reference proteome</keyword>
<dbReference type="SMART" id="SM00672">
    <property type="entry name" value="CAP10"/>
    <property type="match status" value="1"/>
</dbReference>
<dbReference type="InterPro" id="IPR006598">
    <property type="entry name" value="CAP10"/>
</dbReference>
<proteinExistence type="predicted"/>
<protein>
    <recommendedName>
        <fullName evidence="2">Glycosyl transferase CAP10 domain-containing protein</fullName>
    </recommendedName>
</protein>
<accession>U3A136</accession>
<dbReference type="EMBL" id="BATJ01000006">
    <property type="protein sequence ID" value="GAD67067.1"/>
    <property type="molecule type" value="Genomic_DNA"/>
</dbReference>
<evidence type="ECO:0000256" key="1">
    <source>
        <dbReference type="ARBA" id="ARBA00022679"/>
    </source>
</evidence>
<gene>
    <name evidence="3" type="ORF">VPR01S_06_00840</name>
</gene>
<feature type="domain" description="Glycosyl transferase CAP10" evidence="2">
    <location>
        <begin position="68"/>
        <end position="300"/>
    </location>
</feature>
<comment type="caution">
    <text evidence="3">The sequence shown here is derived from an EMBL/GenBank/DDBJ whole genome shotgun (WGS) entry which is preliminary data.</text>
</comment>
<name>U3A136_VIBPR</name>
<organism evidence="3 4">
    <name type="scientific">Vibrio proteolyticus NBRC 13287</name>
    <dbReference type="NCBI Taxonomy" id="1219065"/>
    <lineage>
        <taxon>Bacteria</taxon>
        <taxon>Pseudomonadati</taxon>
        <taxon>Pseudomonadota</taxon>
        <taxon>Gammaproteobacteria</taxon>
        <taxon>Vibrionales</taxon>
        <taxon>Vibrionaceae</taxon>
        <taxon>Vibrio</taxon>
    </lineage>
</organism>
<reference evidence="3 4" key="1">
    <citation type="submission" date="2013-09" db="EMBL/GenBank/DDBJ databases">
        <title>Whole genome shotgun sequence of Vibrio proteolyticus NBRC 13287.</title>
        <authorList>
            <person name="Isaki S."/>
            <person name="Hosoyama A."/>
            <person name="Numata M."/>
            <person name="Hashimoto M."/>
            <person name="Hosoyama Y."/>
            <person name="Tsuchikane K."/>
            <person name="Noguchi M."/>
            <person name="Hirakata S."/>
            <person name="Ichikawa N."/>
            <person name="Ohji S."/>
            <person name="Yamazoe A."/>
            <person name="Fujita N."/>
        </authorList>
    </citation>
    <scope>NUCLEOTIDE SEQUENCE [LARGE SCALE GENOMIC DNA]</scope>
    <source>
        <strain evidence="3 4">NBRC 13287</strain>
    </source>
</reference>
<keyword evidence="1" id="KW-0808">Transferase</keyword>
<dbReference type="AlphaFoldDB" id="U3A136"/>
<dbReference type="RefSeq" id="WP_021705042.1">
    <property type="nucleotide sequence ID" value="NZ_BATJ01000006.1"/>
</dbReference>
<dbReference type="Pfam" id="PF05686">
    <property type="entry name" value="Glyco_transf_90"/>
    <property type="match status" value="1"/>
</dbReference>
<dbReference type="eggNOG" id="ENOG502Z7XI">
    <property type="taxonomic scope" value="Bacteria"/>
</dbReference>
<dbReference type="Proteomes" id="UP000016570">
    <property type="component" value="Unassembled WGS sequence"/>
</dbReference>
<evidence type="ECO:0000313" key="4">
    <source>
        <dbReference type="Proteomes" id="UP000016570"/>
    </source>
</evidence>
<dbReference type="PANTHER" id="PTHR12203">
    <property type="entry name" value="KDEL LYS-ASP-GLU-LEU CONTAINING - RELATED"/>
    <property type="match status" value="1"/>
</dbReference>
<dbReference type="InterPro" id="IPR051091">
    <property type="entry name" value="O-Glucosyltr/Glycosyltrsf_90"/>
</dbReference>
<dbReference type="STRING" id="1219065.VPR01S_06_00840"/>
<evidence type="ECO:0000259" key="2">
    <source>
        <dbReference type="SMART" id="SM00672"/>
    </source>
</evidence>
<dbReference type="PANTHER" id="PTHR12203:SF35">
    <property type="entry name" value="PROTEIN O-GLUCOSYLTRANSFERASE 1"/>
    <property type="match status" value="1"/>
</dbReference>
<sequence>MRKNKFLYYFSNAITLLMPKCVYRWNRHKIIQSIDYYDQNEIYDRVNYYNKLTRGFSLNENCGTKVKTFKKTKGATYFFDLRSVIRYFPCGLRFDYKNGDVTHIPDHPTFLKSRPINGCNEHSVLLKLNRIRHFNFVCDKLPYQEKKNMVVWRGVGHKDHRKRVIRAFYDHPRCDIGQTKPRQGQPWEKDFMSVAEQLQHKFVLCIEGNDVATNLKWAMSSNSLVMMSKPKFETWFMEGRLKAGVHYVELKDDYSDLIEKMDYYLEHENEALSIIHNANQWVEQFQDDNKERLISLLVADKYFSKCENNPVSTLPMLTPFAPRTLGRFFAR</sequence>
<evidence type="ECO:0000313" key="3">
    <source>
        <dbReference type="EMBL" id="GAD67067.1"/>
    </source>
</evidence>